<dbReference type="InterPro" id="IPR006549">
    <property type="entry name" value="HAD-SF_hydro_IIIA"/>
</dbReference>
<dbReference type="NCBIfam" id="TIGR01509">
    <property type="entry name" value="HAD-SF-IA-v3"/>
    <property type="match status" value="1"/>
</dbReference>
<dbReference type="EMBL" id="BARV01007502">
    <property type="protein sequence ID" value="GAI08856.1"/>
    <property type="molecule type" value="Genomic_DNA"/>
</dbReference>
<evidence type="ECO:0008006" key="5">
    <source>
        <dbReference type="Google" id="ProtNLM"/>
    </source>
</evidence>
<feature type="non-terminal residue" evidence="4">
    <location>
        <position position="1"/>
    </location>
</feature>
<evidence type="ECO:0000256" key="3">
    <source>
        <dbReference type="ARBA" id="ARBA00022842"/>
    </source>
</evidence>
<dbReference type="GO" id="GO:0009231">
    <property type="term" value="P:riboflavin biosynthetic process"/>
    <property type="evidence" value="ECO:0007669"/>
    <property type="project" value="TreeGrafter"/>
</dbReference>
<dbReference type="NCBIfam" id="TIGR01662">
    <property type="entry name" value="HAD-SF-IIIA"/>
    <property type="match status" value="1"/>
</dbReference>
<dbReference type="PRINTS" id="PR00413">
    <property type="entry name" value="HADHALOGNASE"/>
</dbReference>
<dbReference type="Gene3D" id="3.40.50.1000">
    <property type="entry name" value="HAD superfamily/HAD-like"/>
    <property type="match status" value="1"/>
</dbReference>
<reference evidence="4" key="1">
    <citation type="journal article" date="2014" name="Front. Microbiol.">
        <title>High frequency of phylogenetically diverse reductive dehalogenase-homologous genes in deep subseafloor sedimentary metagenomes.</title>
        <authorList>
            <person name="Kawai M."/>
            <person name="Futagami T."/>
            <person name="Toyoda A."/>
            <person name="Takaki Y."/>
            <person name="Nishi S."/>
            <person name="Hori S."/>
            <person name="Arai W."/>
            <person name="Tsubouchi T."/>
            <person name="Morono Y."/>
            <person name="Uchiyama I."/>
            <person name="Ito T."/>
            <person name="Fujiyama A."/>
            <person name="Inagaki F."/>
            <person name="Takami H."/>
        </authorList>
    </citation>
    <scope>NUCLEOTIDE SEQUENCE</scope>
    <source>
        <strain evidence="4">Expedition CK06-06</strain>
    </source>
</reference>
<evidence type="ECO:0000256" key="2">
    <source>
        <dbReference type="ARBA" id="ARBA00022801"/>
    </source>
</evidence>
<organism evidence="4">
    <name type="scientific">marine sediment metagenome</name>
    <dbReference type="NCBI Taxonomy" id="412755"/>
    <lineage>
        <taxon>unclassified sequences</taxon>
        <taxon>metagenomes</taxon>
        <taxon>ecological metagenomes</taxon>
    </lineage>
</organism>
<dbReference type="PANTHER" id="PTHR46470">
    <property type="entry name" value="N-ACYLNEURAMINATE-9-PHOSPHATASE"/>
    <property type="match status" value="1"/>
</dbReference>
<proteinExistence type="predicted"/>
<dbReference type="Pfam" id="PF00702">
    <property type="entry name" value="Hydrolase"/>
    <property type="match status" value="1"/>
</dbReference>
<dbReference type="InterPro" id="IPR023214">
    <property type="entry name" value="HAD_sf"/>
</dbReference>
<dbReference type="InterPro" id="IPR006439">
    <property type="entry name" value="HAD-SF_hydro_IA"/>
</dbReference>
<protein>
    <recommendedName>
        <fullName evidence="5">HAD family hydrolase</fullName>
    </recommendedName>
</protein>
<keyword evidence="2" id="KW-0378">Hydrolase</keyword>
<keyword evidence="3" id="KW-0460">Magnesium</keyword>
<dbReference type="InterPro" id="IPR036412">
    <property type="entry name" value="HAD-like_sf"/>
</dbReference>
<dbReference type="InterPro" id="IPR051400">
    <property type="entry name" value="HAD-like_hydrolase"/>
</dbReference>
<dbReference type="SUPFAM" id="SSF56784">
    <property type="entry name" value="HAD-like"/>
    <property type="match status" value="1"/>
</dbReference>
<evidence type="ECO:0000313" key="4">
    <source>
        <dbReference type="EMBL" id="GAI08856.1"/>
    </source>
</evidence>
<dbReference type="GO" id="GO:0016787">
    <property type="term" value="F:hydrolase activity"/>
    <property type="evidence" value="ECO:0007669"/>
    <property type="project" value="UniProtKB-KW"/>
</dbReference>
<dbReference type="PANTHER" id="PTHR46470:SF4">
    <property type="entry name" value="5-AMINO-6-(5-PHOSPHO-D-RIBITYLAMINO)URACIL PHOSPHATASE YIGB"/>
    <property type="match status" value="1"/>
</dbReference>
<comment type="caution">
    <text evidence="4">The sequence shown here is derived from an EMBL/GenBank/DDBJ whole genome shotgun (WGS) entry which is preliminary data.</text>
</comment>
<accession>X1LSR2</accession>
<evidence type="ECO:0000256" key="1">
    <source>
        <dbReference type="ARBA" id="ARBA00001946"/>
    </source>
</evidence>
<sequence length="151" mass="17022">LGIDNPKLVRKIADSYSNEKEKAIFVYPGAIETISHFKKAGIQLALLTNGSSESQNKKIERFGLAPLFSYIFIEGEFGIGKPDERFFRHALERLGVDPSEAWMIGDRLEDDIKPAQKLGIYAIWVDWRGEGLPESSTVQPDCIIRKLVELL</sequence>
<dbReference type="NCBIfam" id="TIGR01549">
    <property type="entry name" value="HAD-SF-IA-v1"/>
    <property type="match status" value="1"/>
</dbReference>
<dbReference type="AlphaFoldDB" id="X1LSR2"/>
<name>X1LSR2_9ZZZZ</name>
<comment type="cofactor">
    <cofactor evidence="1">
        <name>Mg(2+)</name>
        <dbReference type="ChEBI" id="CHEBI:18420"/>
    </cofactor>
</comment>
<gene>
    <name evidence="4" type="ORF">S06H3_15262</name>
</gene>